<feature type="chain" id="PRO_5043679313" evidence="1">
    <location>
        <begin position="22"/>
        <end position="480"/>
    </location>
</feature>
<dbReference type="Gene3D" id="2.60.40.1610">
    <property type="entry name" value="Domain of unknown function DUF1254"/>
    <property type="match status" value="1"/>
</dbReference>
<dbReference type="KEGG" id="fya:KMW28_23075"/>
<gene>
    <name evidence="4" type="ORF">KMW28_23075</name>
</gene>
<evidence type="ECO:0000259" key="3">
    <source>
        <dbReference type="Pfam" id="PF06863"/>
    </source>
</evidence>
<keyword evidence="5" id="KW-1185">Reference proteome</keyword>
<dbReference type="AlphaFoldDB" id="A0AAX1NCU3"/>
<keyword evidence="1" id="KW-0732">Signal</keyword>
<dbReference type="PANTHER" id="PTHR36509:SF3">
    <property type="entry name" value="SIGNAL PEPTIDE PROTEIN"/>
    <property type="match status" value="1"/>
</dbReference>
<dbReference type="InterPro" id="IPR037050">
    <property type="entry name" value="DUF1254_sf"/>
</dbReference>
<accession>A0AAX1NCU3</accession>
<dbReference type="Gene3D" id="2.60.120.600">
    <property type="entry name" value="Domain of unknown function DUF1214, C-terminal domain"/>
    <property type="match status" value="1"/>
</dbReference>
<dbReference type="Pfam" id="PF06863">
    <property type="entry name" value="DUF1254"/>
    <property type="match status" value="1"/>
</dbReference>
<evidence type="ECO:0000256" key="1">
    <source>
        <dbReference type="SAM" id="SignalP"/>
    </source>
</evidence>
<sequence>MKKIFYYLMAFTLGFSTLTMAQQKDNFLATQPVYLDNGYLDNESVEDLRKTQMYVKAVSAYEFALPIVGLEQWRKNFLKEAEYGDFLLYDNLDQKISIITANKTTPYTVSFVDLRTSAYYIEIPAGRIGGLLLDNYQRPQADLGILGPDKGKGGKYLVVGPEDNVPENHDADYVIKSTTNVIFFGTRIIGAKDAEEVDKLRKQHFVYKITDSKEGQKWIDATATPEWRGRQSRDLEYWEDLYNALVMETVEGVNRLIWTQLRDLGITKSGGFHPNKEEQEILIMATQKGEAIAMVQTFSKKSYKSKHWEDRNWRYILNQSRLDLMHEDYYEAKEIASFTYEAITTSKGMVLPTVGQGSKYLGVYVDGDEEWLDGSNTYEIIIPKDVPAADFWSIAVYNNDTRCLIENESKKSIVNNKREIKVEKDGSVKVFIGPECPKGYEANWVESNKGEGFFMYFRLYGPLESYYDKTWKMSDVNRVK</sequence>
<dbReference type="SUPFAM" id="SSF160935">
    <property type="entry name" value="VPA0735-like"/>
    <property type="match status" value="1"/>
</dbReference>
<dbReference type="InterPro" id="IPR037049">
    <property type="entry name" value="DUF1214_C_sf"/>
</dbReference>
<reference evidence="4 5" key="1">
    <citation type="submission" date="2021-05" db="EMBL/GenBank/DDBJ databases">
        <title>Comparative genomic studies on the polysaccharide-degrading batcterial strains of the Flammeovirga genus.</title>
        <authorList>
            <person name="Zewei F."/>
            <person name="Zheng Z."/>
            <person name="Yu L."/>
            <person name="Ruyue G."/>
            <person name="Yanhong M."/>
            <person name="Yuanyuan C."/>
            <person name="Jingyan G."/>
            <person name="Wenjun H."/>
        </authorList>
    </citation>
    <scope>NUCLEOTIDE SEQUENCE [LARGE SCALE GENOMIC DNA]</scope>
    <source>
        <strain evidence="4 5">NBRC:100898</strain>
    </source>
</reference>
<evidence type="ECO:0000313" key="4">
    <source>
        <dbReference type="EMBL" id="QWG05307.1"/>
    </source>
</evidence>
<dbReference type="Pfam" id="PF06742">
    <property type="entry name" value="DUF1214"/>
    <property type="match status" value="1"/>
</dbReference>
<evidence type="ECO:0000259" key="2">
    <source>
        <dbReference type="Pfam" id="PF06742"/>
    </source>
</evidence>
<feature type="domain" description="DUF1254" evidence="3">
    <location>
        <begin position="97"/>
        <end position="207"/>
    </location>
</feature>
<dbReference type="PANTHER" id="PTHR36509">
    <property type="entry name" value="BLL3101 PROTEIN"/>
    <property type="match status" value="1"/>
</dbReference>
<dbReference type="InterPro" id="IPR010679">
    <property type="entry name" value="DUF1254"/>
</dbReference>
<organism evidence="4 5">
    <name type="scientific">Flammeovirga yaeyamensis</name>
    <dbReference type="NCBI Taxonomy" id="367791"/>
    <lineage>
        <taxon>Bacteria</taxon>
        <taxon>Pseudomonadati</taxon>
        <taxon>Bacteroidota</taxon>
        <taxon>Cytophagia</taxon>
        <taxon>Cytophagales</taxon>
        <taxon>Flammeovirgaceae</taxon>
        <taxon>Flammeovirga</taxon>
    </lineage>
</organism>
<dbReference type="RefSeq" id="WP_169662030.1">
    <property type="nucleotide sequence ID" value="NZ_CP076133.1"/>
</dbReference>
<protein>
    <submittedName>
        <fullName evidence="4">DUF1214 domain-containing protein</fullName>
    </submittedName>
</protein>
<name>A0AAX1NCU3_9BACT</name>
<dbReference type="Gene3D" id="1.10.3360.10">
    <property type="entry name" value="VPA0735-like domain"/>
    <property type="match status" value="1"/>
</dbReference>
<proteinExistence type="predicted"/>
<feature type="signal peptide" evidence="1">
    <location>
        <begin position="1"/>
        <end position="21"/>
    </location>
</feature>
<dbReference type="InterPro" id="IPR010621">
    <property type="entry name" value="DUF1214"/>
</dbReference>
<dbReference type="Proteomes" id="UP000678679">
    <property type="component" value="Chromosome 2"/>
</dbReference>
<feature type="domain" description="DUF1214" evidence="2">
    <location>
        <begin position="360"/>
        <end position="463"/>
    </location>
</feature>
<evidence type="ECO:0000313" key="5">
    <source>
        <dbReference type="Proteomes" id="UP000678679"/>
    </source>
</evidence>
<dbReference type="EMBL" id="CP076133">
    <property type="protein sequence ID" value="QWG05307.1"/>
    <property type="molecule type" value="Genomic_DNA"/>
</dbReference>